<comment type="caution">
    <text evidence="1">The sequence shown here is derived from an EMBL/GenBank/DDBJ whole genome shotgun (WGS) entry which is preliminary data.</text>
</comment>
<dbReference type="EMBL" id="MRDB01000020">
    <property type="protein sequence ID" value="RKL39809.1"/>
    <property type="molecule type" value="Genomic_DNA"/>
</dbReference>
<gene>
    <name evidence="1" type="ORF">BFJ72_g6536</name>
</gene>
<evidence type="ECO:0000313" key="1">
    <source>
        <dbReference type="EMBL" id="RKL39809.1"/>
    </source>
</evidence>
<dbReference type="Proteomes" id="UP000283569">
    <property type="component" value="Unassembled WGS sequence"/>
</dbReference>
<dbReference type="AlphaFoldDB" id="A0A420TEE8"/>
<reference evidence="1 2" key="1">
    <citation type="journal article" date="2018" name="Sci. Rep.">
        <title>Characterisation of pathogen-specific regions and novel effector candidates in Fusarium oxysporum f. sp. cepae.</title>
        <authorList>
            <person name="Armitage A.D."/>
            <person name="Taylor A."/>
            <person name="Sobczyk M.K."/>
            <person name="Baxter L."/>
            <person name="Greenfield B.P."/>
            <person name="Bates H.J."/>
            <person name="Wilson F."/>
            <person name="Jackson A.C."/>
            <person name="Ott S."/>
            <person name="Harrison R.J."/>
            <person name="Clarkson J.P."/>
        </authorList>
    </citation>
    <scope>NUCLEOTIDE SEQUENCE [LARGE SCALE GENOMIC DNA]</scope>
    <source>
        <strain evidence="1 2">Fp_A8</strain>
    </source>
</reference>
<organism evidence="1 2">
    <name type="scientific">Gibberella intermedia</name>
    <name type="common">Bulb rot disease fungus</name>
    <name type="synonym">Fusarium proliferatum</name>
    <dbReference type="NCBI Taxonomy" id="948311"/>
    <lineage>
        <taxon>Eukaryota</taxon>
        <taxon>Fungi</taxon>
        <taxon>Dikarya</taxon>
        <taxon>Ascomycota</taxon>
        <taxon>Pezizomycotina</taxon>
        <taxon>Sordariomycetes</taxon>
        <taxon>Hypocreomycetidae</taxon>
        <taxon>Hypocreales</taxon>
        <taxon>Nectriaceae</taxon>
        <taxon>Fusarium</taxon>
        <taxon>Fusarium fujikuroi species complex</taxon>
    </lineage>
</organism>
<sequence>MFQSAYNLSEARIYDNALRARVFAVRTSATEYSHLALSATIPSFERAVKLSLERRELDRFGLGKLGEHWHERCPGFDDFGICPATTIHYNVDQAAYALS</sequence>
<accession>A0A420TEE8</accession>
<name>A0A420TEE8_GIBIN</name>
<evidence type="ECO:0000313" key="2">
    <source>
        <dbReference type="Proteomes" id="UP000283569"/>
    </source>
</evidence>
<proteinExistence type="predicted"/>
<protein>
    <submittedName>
        <fullName evidence="1">Uncharacterized protein</fullName>
    </submittedName>
</protein>